<accession>A0A1I7EEM6</accession>
<gene>
    <name evidence="2" type="ORF">SAMN05192563_10186</name>
</gene>
<evidence type="ECO:0000313" key="2">
    <source>
        <dbReference type="EMBL" id="SFU22305.1"/>
    </source>
</evidence>
<evidence type="ECO:0000313" key="3">
    <source>
        <dbReference type="Proteomes" id="UP000198844"/>
    </source>
</evidence>
<proteinExistence type="predicted"/>
<feature type="compositionally biased region" description="Basic and acidic residues" evidence="1">
    <location>
        <begin position="1"/>
        <end position="10"/>
    </location>
</feature>
<dbReference type="EMBL" id="FPBH01000018">
    <property type="protein sequence ID" value="SFU22305.1"/>
    <property type="molecule type" value="Genomic_DNA"/>
</dbReference>
<evidence type="ECO:0000256" key="1">
    <source>
        <dbReference type="SAM" id="MobiDB-lite"/>
    </source>
</evidence>
<dbReference type="RefSeq" id="WP_093639317.1">
    <property type="nucleotide sequence ID" value="NZ_FPBH01000018.1"/>
</dbReference>
<sequence length="155" mass="17073">MKIIQARDEAPPEVEEDEPGHTVDDLYVVKHVVKLKVDVKTSHLSDYGYSLAWTKLFGAVPLADEVTYIPEGRAIMIHFVSGQTKVFHVDMIEELQDLSDEELATMHVSFAGKALTIVDRDIDISIEGLLRDKAGSGGNGRSGDDYDGVMGRTLN</sequence>
<protein>
    <submittedName>
        <fullName evidence="2">Uncharacterized protein</fullName>
    </submittedName>
</protein>
<dbReference type="OrthoDB" id="9130145at2"/>
<reference evidence="2 3" key="1">
    <citation type="submission" date="2016-10" db="EMBL/GenBank/DDBJ databases">
        <authorList>
            <person name="de Groot N.N."/>
        </authorList>
    </citation>
    <scope>NUCLEOTIDE SEQUENCE [LARGE SCALE GENOMIC DNA]</scope>
    <source>
        <strain evidence="2 3">LMG 27731</strain>
    </source>
</reference>
<name>A0A1I7EEM6_9BURK</name>
<dbReference type="Gene3D" id="3.30.2020.40">
    <property type="entry name" value="Uncharacterised protein PF10387, DUF2442"/>
    <property type="match status" value="1"/>
</dbReference>
<dbReference type="Pfam" id="PF10387">
    <property type="entry name" value="DUF2442"/>
    <property type="match status" value="1"/>
</dbReference>
<dbReference type="Proteomes" id="UP000198844">
    <property type="component" value="Unassembled WGS sequence"/>
</dbReference>
<organism evidence="2 3">
    <name type="scientific">Paraburkholderia aspalathi</name>
    <dbReference type="NCBI Taxonomy" id="1324617"/>
    <lineage>
        <taxon>Bacteria</taxon>
        <taxon>Pseudomonadati</taxon>
        <taxon>Pseudomonadota</taxon>
        <taxon>Betaproteobacteria</taxon>
        <taxon>Burkholderiales</taxon>
        <taxon>Burkholderiaceae</taxon>
        <taxon>Paraburkholderia</taxon>
    </lineage>
</organism>
<dbReference type="InterPro" id="IPR018841">
    <property type="entry name" value="DUF2442"/>
</dbReference>
<dbReference type="AlphaFoldDB" id="A0A1I7EEM6"/>
<feature type="region of interest" description="Disordered" evidence="1">
    <location>
        <begin position="1"/>
        <end position="20"/>
    </location>
</feature>